<dbReference type="SUPFAM" id="SSF57184">
    <property type="entry name" value="Growth factor receptor domain"/>
    <property type="match status" value="1"/>
</dbReference>
<feature type="repeat" description="LDL-receptor class B" evidence="12">
    <location>
        <begin position="236"/>
        <end position="280"/>
    </location>
</feature>
<keyword evidence="2" id="KW-0245">EGF-like domain</keyword>
<keyword evidence="6" id="KW-0677">Repeat</keyword>
<evidence type="ECO:0000313" key="14">
    <source>
        <dbReference type="Ensembl" id="ENSHCOP00000007124.1"/>
    </source>
</evidence>
<name>A0A3Q3DAD3_HIPCM</name>
<evidence type="ECO:0000256" key="10">
    <source>
        <dbReference type="ARBA" id="ARBA00023170"/>
    </source>
</evidence>
<organism evidence="14 15">
    <name type="scientific">Hippocampus comes</name>
    <name type="common">Tiger tail seahorse</name>
    <dbReference type="NCBI Taxonomy" id="109280"/>
    <lineage>
        <taxon>Eukaryota</taxon>
        <taxon>Metazoa</taxon>
        <taxon>Chordata</taxon>
        <taxon>Craniata</taxon>
        <taxon>Vertebrata</taxon>
        <taxon>Euteleostomi</taxon>
        <taxon>Actinopterygii</taxon>
        <taxon>Neopterygii</taxon>
        <taxon>Teleostei</taxon>
        <taxon>Neoteleostei</taxon>
        <taxon>Acanthomorphata</taxon>
        <taxon>Syngnathiaria</taxon>
        <taxon>Syngnathiformes</taxon>
        <taxon>Syngnathoidei</taxon>
        <taxon>Syngnathidae</taxon>
        <taxon>Hippocampus</taxon>
    </lineage>
</organism>
<evidence type="ECO:0000256" key="3">
    <source>
        <dbReference type="ARBA" id="ARBA00022583"/>
    </source>
</evidence>
<feature type="repeat" description="LDL-receptor class B" evidence="12">
    <location>
        <begin position="192"/>
        <end position="235"/>
    </location>
</feature>
<dbReference type="SMART" id="SM00135">
    <property type="entry name" value="LY"/>
    <property type="match status" value="5"/>
</dbReference>
<keyword evidence="3" id="KW-0254">Endocytosis</keyword>
<dbReference type="InterPro" id="IPR009030">
    <property type="entry name" value="Growth_fac_rcpt_cys_sf"/>
</dbReference>
<feature type="repeat" description="LDL-receptor class B" evidence="12">
    <location>
        <begin position="150"/>
        <end position="191"/>
    </location>
</feature>
<dbReference type="GeneTree" id="ENSGT00940000158990"/>
<dbReference type="GO" id="GO:0016020">
    <property type="term" value="C:membrane"/>
    <property type="evidence" value="ECO:0007669"/>
    <property type="project" value="UniProtKB-SubCell"/>
</dbReference>
<evidence type="ECO:0000256" key="8">
    <source>
        <dbReference type="ARBA" id="ARBA00023136"/>
    </source>
</evidence>
<keyword evidence="4 13" id="KW-0812">Transmembrane</keyword>
<dbReference type="Ensembl" id="ENSHCOT00000002525.1">
    <property type="protein sequence ID" value="ENSHCOP00000007124.1"/>
    <property type="gene ID" value="ENSHCOG00000009050.1"/>
</dbReference>
<dbReference type="OMA" id="NSHCEEV"/>
<comment type="subcellular location">
    <subcellularLocation>
        <location evidence="1">Membrane</location>
        <topology evidence="1">Single-pass type I membrane protein</topology>
    </subcellularLocation>
</comment>
<dbReference type="FunFam" id="2.120.10.30:FF:000241">
    <property type="entry name" value="Low-density lipoprotein receptor-related protein 6"/>
    <property type="match status" value="1"/>
</dbReference>
<keyword evidence="7 13" id="KW-1133">Transmembrane helix</keyword>
<evidence type="ECO:0000256" key="5">
    <source>
        <dbReference type="ARBA" id="ARBA00022729"/>
    </source>
</evidence>
<dbReference type="InterPro" id="IPR000033">
    <property type="entry name" value="LDLR_classB_rpt"/>
</dbReference>
<dbReference type="Pfam" id="PF00058">
    <property type="entry name" value="Ldl_recept_b"/>
    <property type="match status" value="2"/>
</dbReference>
<evidence type="ECO:0000256" key="2">
    <source>
        <dbReference type="ARBA" id="ARBA00022536"/>
    </source>
</evidence>
<keyword evidence="9" id="KW-1015">Disulfide bond</keyword>
<keyword evidence="8 13" id="KW-0472">Membrane</keyword>
<dbReference type="InterPro" id="IPR050778">
    <property type="entry name" value="Cueball_EGF_LRP_Nidogen"/>
</dbReference>
<dbReference type="Gene3D" id="2.120.10.30">
    <property type="entry name" value="TolB, C-terminal domain"/>
    <property type="match status" value="1"/>
</dbReference>
<evidence type="ECO:0000256" key="7">
    <source>
        <dbReference type="ARBA" id="ARBA00022989"/>
    </source>
</evidence>
<proteinExistence type="predicted"/>
<reference evidence="14" key="1">
    <citation type="submission" date="2025-08" db="UniProtKB">
        <authorList>
            <consortium name="Ensembl"/>
        </authorList>
    </citation>
    <scope>IDENTIFICATION</scope>
</reference>
<protein>
    <submittedName>
        <fullName evidence="14">Low-density lipoprotein receptor-related protein 8-like</fullName>
    </submittedName>
</protein>
<dbReference type="Proteomes" id="UP000264820">
    <property type="component" value="Unplaced"/>
</dbReference>
<keyword evidence="15" id="KW-1185">Reference proteome</keyword>
<evidence type="ECO:0000256" key="4">
    <source>
        <dbReference type="ARBA" id="ARBA00022692"/>
    </source>
</evidence>
<evidence type="ECO:0000256" key="6">
    <source>
        <dbReference type="ARBA" id="ARBA00022737"/>
    </source>
</evidence>
<dbReference type="AlphaFoldDB" id="A0A3Q3DAD3"/>
<evidence type="ECO:0000256" key="12">
    <source>
        <dbReference type="PROSITE-ProRule" id="PRU00461"/>
    </source>
</evidence>
<dbReference type="PROSITE" id="PS51120">
    <property type="entry name" value="LDLRB"/>
    <property type="match status" value="3"/>
</dbReference>
<dbReference type="PANTHER" id="PTHR46513">
    <property type="entry name" value="VITELLOGENIN RECEPTOR-LIKE PROTEIN-RELATED-RELATED"/>
    <property type="match status" value="1"/>
</dbReference>
<sequence>MGFHCECPDHMRLVGNSHCEEVDLCLESDLCDQMCVHINGTLSCGCLDGYQLSPTSGDCKAKGVDAKLLVSTSEGVIEVGFGGATSRTLAVNVPGPGPLAALEVKNILYMAQQGQGSIYRGHLSGEAQDATLALNVPGPISGLTLDWIHRLLFWTSLESDSIHVSWVDGSQQRQLLKGLDKPCALTVDPLHGLLFWAQCGSPPKILRVNLDGQDKMTLVTSLLYHPVALTLDMPRQLLYWLDSGMRSISRVKLDGRHRKTVVESNGYLDKPFGLAVFEGFVYWSDQDTRSICRANKHSGSDFQRLLTNVTSPGGIAIIHPALQPHSNAACGSPRRVCAHGCVVNLLSETPSFHCVGMGHNGSHGIPAISRAIPASRLSDPRFAGILSLIVFLSVLLVGTVLWWWREEFRPVRNLTMQSFSLEESQDPLIQDPRACLSKETPKLNLDSE</sequence>
<evidence type="ECO:0000256" key="13">
    <source>
        <dbReference type="SAM" id="Phobius"/>
    </source>
</evidence>
<dbReference type="FunFam" id="2.10.25.10:FF:000009">
    <property type="entry name" value="Low-density lipoprotein receptor isoform 1"/>
    <property type="match status" value="1"/>
</dbReference>
<evidence type="ECO:0000256" key="9">
    <source>
        <dbReference type="ARBA" id="ARBA00023157"/>
    </source>
</evidence>
<dbReference type="GO" id="GO:0006897">
    <property type="term" value="P:endocytosis"/>
    <property type="evidence" value="ECO:0007669"/>
    <property type="project" value="UniProtKB-KW"/>
</dbReference>
<dbReference type="STRING" id="109280.ENSHCOP00000007124"/>
<dbReference type="InterPro" id="IPR011042">
    <property type="entry name" value="6-blade_b-propeller_TolB-like"/>
</dbReference>
<dbReference type="SUPFAM" id="SSF63825">
    <property type="entry name" value="YWTD domain"/>
    <property type="match status" value="1"/>
</dbReference>
<dbReference type="Gene3D" id="2.10.25.10">
    <property type="entry name" value="Laminin"/>
    <property type="match status" value="1"/>
</dbReference>
<evidence type="ECO:0000256" key="1">
    <source>
        <dbReference type="ARBA" id="ARBA00004479"/>
    </source>
</evidence>
<keyword evidence="10" id="KW-0675">Receptor</keyword>
<keyword evidence="11" id="KW-0325">Glycoprotein</keyword>
<accession>A0A3Q3DAD3</accession>
<dbReference type="PANTHER" id="PTHR46513:SF13">
    <property type="entry name" value="EGF-LIKE DOMAIN-CONTAINING PROTEIN"/>
    <property type="match status" value="1"/>
</dbReference>
<keyword evidence="5" id="KW-0732">Signal</keyword>
<reference evidence="14" key="2">
    <citation type="submission" date="2025-09" db="UniProtKB">
        <authorList>
            <consortium name="Ensembl"/>
        </authorList>
    </citation>
    <scope>IDENTIFICATION</scope>
</reference>
<evidence type="ECO:0000313" key="15">
    <source>
        <dbReference type="Proteomes" id="UP000264820"/>
    </source>
</evidence>
<evidence type="ECO:0000256" key="11">
    <source>
        <dbReference type="ARBA" id="ARBA00023180"/>
    </source>
</evidence>
<feature type="transmembrane region" description="Helical" evidence="13">
    <location>
        <begin position="382"/>
        <end position="404"/>
    </location>
</feature>